<keyword evidence="3" id="KW-1185">Reference proteome</keyword>
<dbReference type="EMBL" id="CP022579">
    <property type="protein sequence ID" value="QEL65526.1"/>
    <property type="molecule type" value="Genomic_DNA"/>
</dbReference>
<dbReference type="Proteomes" id="UP000323671">
    <property type="component" value="Chromosome"/>
</dbReference>
<feature type="domain" description="Beta-ketoacyl synthase-like N-terminal" evidence="1">
    <location>
        <begin position="36"/>
        <end position="208"/>
    </location>
</feature>
<protein>
    <recommendedName>
        <fullName evidence="1">Beta-ketoacyl synthase-like N-terminal domain-containing protein</fullName>
    </recommendedName>
</protein>
<dbReference type="GO" id="GO:0016746">
    <property type="term" value="F:acyltransferase activity"/>
    <property type="evidence" value="ECO:0007669"/>
    <property type="project" value="InterPro"/>
</dbReference>
<gene>
    <name evidence="2" type="ORF">OTERR_20500</name>
</gene>
<reference evidence="2 3" key="1">
    <citation type="submission" date="2017-07" db="EMBL/GenBank/DDBJ databases">
        <title>Complete genome sequence of Oryzomicrobium terrae TPP412.</title>
        <authorList>
            <person name="Chiu L.-W."/>
            <person name="Lo K.-J."/>
            <person name="Tsai Y.-M."/>
            <person name="Lin S.-S."/>
            <person name="Kuo C.-H."/>
            <person name="Liu C.-T."/>
        </authorList>
    </citation>
    <scope>NUCLEOTIDE SEQUENCE [LARGE SCALE GENOMIC DNA]</scope>
    <source>
        <strain evidence="2 3">TPP412</strain>
    </source>
</reference>
<dbReference type="Pfam" id="PF13723">
    <property type="entry name" value="Ketoacyl-synt_2"/>
    <property type="match status" value="1"/>
</dbReference>
<organism evidence="2 3">
    <name type="scientific">Oryzomicrobium terrae</name>
    <dbReference type="NCBI Taxonomy" id="1735038"/>
    <lineage>
        <taxon>Bacteria</taxon>
        <taxon>Pseudomonadati</taxon>
        <taxon>Pseudomonadota</taxon>
        <taxon>Betaproteobacteria</taxon>
        <taxon>Rhodocyclales</taxon>
        <taxon>Rhodocyclaceae</taxon>
        <taxon>Oryzomicrobium</taxon>
    </lineage>
</organism>
<dbReference type="SUPFAM" id="SSF53901">
    <property type="entry name" value="Thiolase-like"/>
    <property type="match status" value="1"/>
</dbReference>
<dbReference type="InterPro" id="IPR014030">
    <property type="entry name" value="Ketoacyl_synth_N"/>
</dbReference>
<sequence>MSAPMTLSAYLDGIGLLGPGLTHWPSAQPILAGSAPYAPTPTVLPAPAMLPPAERRRTGKSVKLVLAIGHAALAAAGRDPAAMATVFAASGGDGDNCHALCEVLASDDRTVSPTRFHNSVHNAPAGYWGIATGAMATSDVVCAYDASFAAGLLEALTHVAVDGEASTLIAYDAPYPEPLQSARPIADSFGVALVLAPRPGPATMARLSVSLTDEPPSPTAFSGLEALRTSVPAARSLPLLELLARLGAPQGAGRVVIDYLAPTHLAVTVEPLDGSTSC</sequence>
<evidence type="ECO:0000313" key="2">
    <source>
        <dbReference type="EMBL" id="QEL65526.1"/>
    </source>
</evidence>
<dbReference type="InterPro" id="IPR016039">
    <property type="entry name" value="Thiolase-like"/>
</dbReference>
<dbReference type="AlphaFoldDB" id="A0A5C1E975"/>
<evidence type="ECO:0000259" key="1">
    <source>
        <dbReference type="Pfam" id="PF13723"/>
    </source>
</evidence>
<accession>A0A5C1E975</accession>
<dbReference type="KEGG" id="otr:OTERR_20500"/>
<dbReference type="Gene3D" id="3.40.47.10">
    <property type="match status" value="1"/>
</dbReference>
<evidence type="ECO:0000313" key="3">
    <source>
        <dbReference type="Proteomes" id="UP000323671"/>
    </source>
</evidence>
<proteinExistence type="predicted"/>
<name>A0A5C1E975_9RHOO</name>